<evidence type="ECO:0000256" key="5">
    <source>
        <dbReference type="ARBA" id="ARBA00022984"/>
    </source>
</evidence>
<keyword evidence="4" id="KW-0133">Cell shape</keyword>
<evidence type="ECO:0000256" key="10">
    <source>
        <dbReference type="SAM" id="MobiDB-lite"/>
    </source>
</evidence>
<dbReference type="PANTHER" id="PTHR21581:SF6">
    <property type="entry name" value="TRAFFICKING PROTEIN PARTICLE COMPLEX SUBUNIT 12"/>
    <property type="match status" value="1"/>
</dbReference>
<feature type="active site" description="Proton acceptor" evidence="7">
    <location>
        <position position="91"/>
    </location>
</feature>
<dbReference type="Pfam" id="PF05036">
    <property type="entry name" value="SPOR"/>
    <property type="match status" value="1"/>
</dbReference>
<comment type="similarity">
    <text evidence="1 9">Belongs to the peptidase S11 family.</text>
</comment>
<reference evidence="13 14" key="1">
    <citation type="submission" date="2018-06" db="EMBL/GenBank/DDBJ databases">
        <title>Genomic Encyclopedia of Type Strains, Phase IV (KMG-IV): sequencing the most valuable type-strain genomes for metagenomic binning, comparative biology and taxonomic classification.</title>
        <authorList>
            <person name="Goeker M."/>
        </authorList>
    </citation>
    <scope>NUCLEOTIDE SEQUENCE [LARGE SCALE GENOMIC DNA]</scope>
    <source>
        <strain evidence="13 14">DSM 24875</strain>
    </source>
</reference>
<dbReference type="EMBL" id="QNRK01000004">
    <property type="protein sequence ID" value="RBP16736.1"/>
    <property type="molecule type" value="Genomic_DNA"/>
</dbReference>
<evidence type="ECO:0000256" key="3">
    <source>
        <dbReference type="ARBA" id="ARBA00022801"/>
    </source>
</evidence>
<evidence type="ECO:0000256" key="8">
    <source>
        <dbReference type="PIRSR" id="PIRSR618044-2"/>
    </source>
</evidence>
<comment type="caution">
    <text evidence="13">The sequence shown here is derived from an EMBL/GenBank/DDBJ whole genome shotgun (WGS) entry which is preliminary data.</text>
</comment>
<feature type="region of interest" description="Disordered" evidence="10">
    <location>
        <begin position="398"/>
        <end position="448"/>
    </location>
</feature>
<dbReference type="Pfam" id="PF00768">
    <property type="entry name" value="Peptidase_S11"/>
    <property type="match status" value="1"/>
</dbReference>
<feature type="region of interest" description="Disordered" evidence="10">
    <location>
        <begin position="302"/>
        <end position="362"/>
    </location>
</feature>
<name>A0A366FRF3_9HYPH</name>
<keyword evidence="6" id="KW-0961">Cell wall biogenesis/degradation</keyword>
<dbReference type="GO" id="GO:0009252">
    <property type="term" value="P:peptidoglycan biosynthetic process"/>
    <property type="evidence" value="ECO:0007669"/>
    <property type="project" value="UniProtKB-KW"/>
</dbReference>
<feature type="active site" description="Acyl-ester intermediate" evidence="7">
    <location>
        <position position="88"/>
    </location>
</feature>
<proteinExistence type="inferred from homology"/>
<feature type="domain" description="SPOR" evidence="12">
    <location>
        <begin position="442"/>
        <end position="525"/>
    </location>
</feature>
<dbReference type="InterPro" id="IPR007730">
    <property type="entry name" value="SPOR-like_dom"/>
</dbReference>
<dbReference type="InterPro" id="IPR018044">
    <property type="entry name" value="Peptidase_S11"/>
</dbReference>
<dbReference type="OrthoDB" id="5291989at2"/>
<dbReference type="GO" id="GO:0071555">
    <property type="term" value="P:cell wall organization"/>
    <property type="evidence" value="ECO:0007669"/>
    <property type="project" value="UniProtKB-KW"/>
</dbReference>
<dbReference type="PANTHER" id="PTHR21581">
    <property type="entry name" value="D-ALANYL-D-ALANINE CARBOXYPEPTIDASE"/>
    <property type="match status" value="1"/>
</dbReference>
<dbReference type="PROSITE" id="PS51724">
    <property type="entry name" value="SPOR"/>
    <property type="match status" value="1"/>
</dbReference>
<dbReference type="InterPro" id="IPR012338">
    <property type="entry name" value="Beta-lactam/transpept-like"/>
</dbReference>
<dbReference type="SUPFAM" id="SSF56601">
    <property type="entry name" value="beta-lactamase/transpeptidase-like"/>
    <property type="match status" value="1"/>
</dbReference>
<organism evidence="13 14">
    <name type="scientific">Roseiarcus fermentans</name>
    <dbReference type="NCBI Taxonomy" id="1473586"/>
    <lineage>
        <taxon>Bacteria</taxon>
        <taxon>Pseudomonadati</taxon>
        <taxon>Pseudomonadota</taxon>
        <taxon>Alphaproteobacteria</taxon>
        <taxon>Hyphomicrobiales</taxon>
        <taxon>Roseiarcaceae</taxon>
        <taxon>Roseiarcus</taxon>
    </lineage>
</organism>
<dbReference type="InterPro" id="IPR036680">
    <property type="entry name" value="SPOR-like_sf"/>
</dbReference>
<evidence type="ECO:0000256" key="6">
    <source>
        <dbReference type="ARBA" id="ARBA00023316"/>
    </source>
</evidence>
<dbReference type="AlphaFoldDB" id="A0A366FRF3"/>
<feature type="active site" evidence="7">
    <location>
        <position position="148"/>
    </location>
</feature>
<evidence type="ECO:0000256" key="7">
    <source>
        <dbReference type="PIRSR" id="PIRSR618044-1"/>
    </source>
</evidence>
<dbReference type="InterPro" id="IPR001967">
    <property type="entry name" value="Peptidase_S11_N"/>
</dbReference>
<evidence type="ECO:0000313" key="14">
    <source>
        <dbReference type="Proteomes" id="UP000253529"/>
    </source>
</evidence>
<protein>
    <submittedName>
        <fullName evidence="13">D-alanyl-D-alanine carboxypeptidase</fullName>
    </submittedName>
</protein>
<sequence>MALRIPNSHLGRAARLAAGAFLASALLLAAAPADAHRHVRHFAHAAHSRHVVRAAAPSSPTFSAYVVDANSGRALYAADPDGLRHPASITKVMTLYLLFEKLDRGAMTLQSRIPISQHAAAQEPSKLGLDPGETISVEDAIKAVVTRSANDIAVAIAEAVGGDEDTFADMMTRKARALGMSRTTYRNASGLPNDEQITTARDLAVLARSLEDRFPRYFRYFSTESFEYAGETIGNHNHLLGRVDGVDGIKTGYTRASGFNLLTSVHRDGRSLIAVVMGGRSAAARDRVMENLIEDHIAQGSTVRTATRVADASADDQPDPSPPPQARNRPAVVAASVPTRLPTARPAPGADSEGDYSDDDDQPTLRVAAVQTPVKGQPTPVPPRPIAEPPVAAERVADAAPAGKPVTPAALGWKKGADAAPRPAQTTVAARSAGDGADSDTPSAGKGWKIQIGATDDAAKATALLIKARSRDRGQLAAAKPVTLKVRKGDGAYYRAQFAGLDSVSAEQACRSLKRDGFSCFATRD</sequence>
<dbReference type="Proteomes" id="UP000253529">
    <property type="component" value="Unassembled WGS sequence"/>
</dbReference>
<keyword evidence="13" id="KW-0121">Carboxypeptidase</keyword>
<accession>A0A366FRF3</accession>
<keyword evidence="3" id="KW-0378">Hydrolase</keyword>
<evidence type="ECO:0000256" key="1">
    <source>
        <dbReference type="ARBA" id="ARBA00007164"/>
    </source>
</evidence>
<keyword evidence="14" id="KW-1185">Reference proteome</keyword>
<feature type="compositionally biased region" description="Low complexity" evidence="10">
    <location>
        <begin position="429"/>
        <end position="440"/>
    </location>
</feature>
<feature type="chain" id="PRO_5016983531" evidence="11">
    <location>
        <begin position="36"/>
        <end position="525"/>
    </location>
</feature>
<keyword evidence="2 11" id="KW-0732">Signal</keyword>
<feature type="compositionally biased region" description="Acidic residues" evidence="10">
    <location>
        <begin position="352"/>
        <end position="362"/>
    </location>
</feature>
<keyword evidence="5" id="KW-0573">Peptidoglycan synthesis</keyword>
<dbReference type="RefSeq" id="WP_113887984.1">
    <property type="nucleotide sequence ID" value="NZ_QNRK01000004.1"/>
</dbReference>
<dbReference type="Gene3D" id="3.40.710.10">
    <property type="entry name" value="DD-peptidase/beta-lactamase superfamily"/>
    <property type="match status" value="1"/>
</dbReference>
<evidence type="ECO:0000256" key="9">
    <source>
        <dbReference type="RuleBase" id="RU004016"/>
    </source>
</evidence>
<dbReference type="GO" id="GO:0009002">
    <property type="term" value="F:serine-type D-Ala-D-Ala carboxypeptidase activity"/>
    <property type="evidence" value="ECO:0007669"/>
    <property type="project" value="InterPro"/>
</dbReference>
<dbReference type="GO" id="GO:0042834">
    <property type="term" value="F:peptidoglycan binding"/>
    <property type="evidence" value="ECO:0007669"/>
    <property type="project" value="InterPro"/>
</dbReference>
<keyword evidence="13" id="KW-0645">Protease</keyword>
<evidence type="ECO:0000256" key="11">
    <source>
        <dbReference type="SAM" id="SignalP"/>
    </source>
</evidence>
<evidence type="ECO:0000256" key="4">
    <source>
        <dbReference type="ARBA" id="ARBA00022960"/>
    </source>
</evidence>
<evidence type="ECO:0000256" key="2">
    <source>
        <dbReference type="ARBA" id="ARBA00022729"/>
    </source>
</evidence>
<dbReference type="GO" id="GO:0006508">
    <property type="term" value="P:proteolysis"/>
    <property type="evidence" value="ECO:0007669"/>
    <property type="project" value="InterPro"/>
</dbReference>
<dbReference type="PRINTS" id="PR00725">
    <property type="entry name" value="DADACBPTASE1"/>
</dbReference>
<dbReference type="Gene3D" id="3.30.70.1070">
    <property type="entry name" value="Sporulation related repeat"/>
    <property type="match status" value="1"/>
</dbReference>
<evidence type="ECO:0000259" key="12">
    <source>
        <dbReference type="PROSITE" id="PS51724"/>
    </source>
</evidence>
<feature type="signal peptide" evidence="11">
    <location>
        <begin position="1"/>
        <end position="35"/>
    </location>
</feature>
<dbReference type="GO" id="GO:0008360">
    <property type="term" value="P:regulation of cell shape"/>
    <property type="evidence" value="ECO:0007669"/>
    <property type="project" value="UniProtKB-KW"/>
</dbReference>
<feature type="binding site" evidence="8">
    <location>
        <position position="250"/>
    </location>
    <ligand>
        <name>substrate</name>
    </ligand>
</feature>
<gene>
    <name evidence="13" type="ORF">DFR50_10413</name>
</gene>
<evidence type="ECO:0000313" key="13">
    <source>
        <dbReference type="EMBL" id="RBP16736.1"/>
    </source>
</evidence>